<accession>A0ABQ6IRU6</accession>
<dbReference type="Proteomes" id="UP001157126">
    <property type="component" value="Unassembled WGS sequence"/>
</dbReference>
<evidence type="ECO:0000313" key="3">
    <source>
        <dbReference type="Proteomes" id="UP001157126"/>
    </source>
</evidence>
<reference evidence="3" key="1">
    <citation type="journal article" date="2019" name="Int. J. Syst. Evol. Microbiol.">
        <title>The Global Catalogue of Microorganisms (GCM) 10K type strain sequencing project: providing services to taxonomists for standard genome sequencing and annotation.</title>
        <authorList>
            <consortium name="The Broad Institute Genomics Platform"/>
            <consortium name="The Broad Institute Genome Sequencing Center for Infectious Disease"/>
            <person name="Wu L."/>
            <person name="Ma J."/>
        </authorList>
    </citation>
    <scope>NUCLEOTIDE SEQUENCE [LARGE SCALE GENOMIC DNA]</scope>
    <source>
        <strain evidence="3">NBRC 113072</strain>
    </source>
</reference>
<proteinExistence type="predicted"/>
<name>A0ABQ6IRU6_9MICO</name>
<feature type="transmembrane region" description="Helical" evidence="1">
    <location>
        <begin position="37"/>
        <end position="54"/>
    </location>
</feature>
<sequence length="74" mass="7536">MSDSHGQSKASWTGVGIILLGTLLICLGIVFGEALLWVPGIVVGLLGVAAWIGMEKAGYGERPASENPGTGGVR</sequence>
<evidence type="ECO:0000313" key="2">
    <source>
        <dbReference type="EMBL" id="GMA39434.1"/>
    </source>
</evidence>
<keyword evidence="1" id="KW-1133">Transmembrane helix</keyword>
<evidence type="ECO:0000256" key="1">
    <source>
        <dbReference type="SAM" id="Phobius"/>
    </source>
</evidence>
<organism evidence="2 3">
    <name type="scientific">Mobilicoccus caccae</name>
    <dbReference type="NCBI Taxonomy" id="1859295"/>
    <lineage>
        <taxon>Bacteria</taxon>
        <taxon>Bacillati</taxon>
        <taxon>Actinomycetota</taxon>
        <taxon>Actinomycetes</taxon>
        <taxon>Micrococcales</taxon>
        <taxon>Dermatophilaceae</taxon>
        <taxon>Mobilicoccus</taxon>
    </lineage>
</organism>
<protein>
    <submittedName>
        <fullName evidence="2">Uncharacterized protein</fullName>
    </submittedName>
</protein>
<keyword evidence="1" id="KW-0812">Transmembrane</keyword>
<gene>
    <name evidence="2" type="ORF">GCM10025883_14790</name>
</gene>
<dbReference type="RefSeq" id="WP_284303347.1">
    <property type="nucleotide sequence ID" value="NZ_BSUO01000001.1"/>
</dbReference>
<keyword evidence="3" id="KW-1185">Reference proteome</keyword>
<feature type="transmembrane region" description="Helical" evidence="1">
    <location>
        <begin position="12"/>
        <end position="31"/>
    </location>
</feature>
<dbReference type="NCBIfam" id="NF041681">
    <property type="entry name" value="HGxxPAAW"/>
    <property type="match status" value="1"/>
</dbReference>
<dbReference type="EMBL" id="BSUO01000001">
    <property type="protein sequence ID" value="GMA39434.1"/>
    <property type="molecule type" value="Genomic_DNA"/>
</dbReference>
<keyword evidence="1" id="KW-0472">Membrane</keyword>
<comment type="caution">
    <text evidence="2">The sequence shown here is derived from an EMBL/GenBank/DDBJ whole genome shotgun (WGS) entry which is preliminary data.</text>
</comment>